<gene>
    <name evidence="5" type="primary">mptE</name>
    <name evidence="7" type="ORF">AOG55_02260</name>
</gene>
<dbReference type="GO" id="GO:0005524">
    <property type="term" value="F:ATP binding"/>
    <property type="evidence" value="ECO:0007669"/>
    <property type="project" value="UniProtKB-UniRule"/>
</dbReference>
<keyword evidence="3 5" id="KW-0418">Kinase</keyword>
<dbReference type="InterPro" id="IPR036759">
    <property type="entry name" value="TPK_catalytic_sf"/>
</dbReference>
<dbReference type="GO" id="GO:0009229">
    <property type="term" value="P:thiamine diphosphate biosynthetic process"/>
    <property type="evidence" value="ECO:0007669"/>
    <property type="project" value="InterPro"/>
</dbReference>
<evidence type="ECO:0000313" key="7">
    <source>
        <dbReference type="EMBL" id="KQB33683.1"/>
    </source>
</evidence>
<evidence type="ECO:0000256" key="4">
    <source>
        <dbReference type="ARBA" id="ARBA00022840"/>
    </source>
</evidence>
<proteinExistence type="inferred from homology"/>
<dbReference type="InParanoid" id="A0A0Q0RN87"/>
<dbReference type="GO" id="GO:0003848">
    <property type="term" value="F:2-amino-4-hydroxy-6-hydroxymethyldihydropteridine diphosphokinase activity"/>
    <property type="evidence" value="ECO:0007669"/>
    <property type="project" value="UniProtKB-UniRule"/>
</dbReference>
<protein>
    <recommendedName>
        <fullName evidence="5">6-hydroxymethyl-7,8-dihydropterin pyrophosphokinase</fullName>
        <shortName evidence="5">HPPK</shortName>
        <ecNumber evidence="5">2.7.6.3</ecNumber>
    </recommendedName>
    <alternativeName>
        <fullName evidence="5">2-amino-4-hydroxy-6-hydroxymethyldihydropteridine pyrophosphokinase</fullName>
    </alternativeName>
    <alternativeName>
        <fullName evidence="5">6-hydroxymethyl-7,8-dihydropterin diphosphokinase</fullName>
        <shortName evidence="5">6-HMPDK</shortName>
    </alternativeName>
    <alternativeName>
        <fullName evidence="5">7,8-dihydro-6-hydroxymethylpterin diphosphokinase</fullName>
    </alternativeName>
    <alternativeName>
        <fullName evidence="5">7,8-dihydro-6-hydroxymethylpterin pyrophosphokinase</fullName>
        <shortName evidence="5">PPPK</shortName>
    </alternativeName>
</protein>
<dbReference type="InterPro" id="IPR002826">
    <property type="entry name" value="MptE-like"/>
</dbReference>
<comment type="similarity">
    <text evidence="5">Belongs to the archaeal 6-HMPDK family.</text>
</comment>
<accession>A0A0Q0RN87</accession>
<evidence type="ECO:0000256" key="2">
    <source>
        <dbReference type="ARBA" id="ARBA00022741"/>
    </source>
</evidence>
<dbReference type="GO" id="GO:0004788">
    <property type="term" value="F:thiamine diphosphokinase activity"/>
    <property type="evidence" value="ECO:0007669"/>
    <property type="project" value="InterPro"/>
</dbReference>
<comment type="function">
    <text evidence="5">Catalyzes the transfer of diphosphate from ATP to 6-hydroxymethyl-7,8-dihydropterin (6-HMD), leading to 6-hydroxymethyl-7,8-dihydropterin diphosphate (6-HMDP).</text>
</comment>
<dbReference type="EMBL" id="LKBH01000298">
    <property type="protein sequence ID" value="KQB33683.1"/>
    <property type="molecule type" value="Genomic_DNA"/>
</dbReference>
<dbReference type="Proteomes" id="UP000050301">
    <property type="component" value="Unassembled WGS sequence"/>
</dbReference>
<evidence type="ECO:0000256" key="5">
    <source>
        <dbReference type="HAMAP-Rule" id="MF_02131"/>
    </source>
</evidence>
<dbReference type="InterPro" id="IPR027510">
    <property type="entry name" value="HMPDK_MptE"/>
</dbReference>
<dbReference type="AlphaFoldDB" id="A0A0Q0RN87"/>
<dbReference type="SUPFAM" id="SSF63999">
    <property type="entry name" value="Thiamin pyrophosphokinase, catalytic domain"/>
    <property type="match status" value="1"/>
</dbReference>
<dbReference type="PANTHER" id="PTHR39648:SF1">
    <property type="entry name" value="6-HYDROXYMETHYL-7,8-DIHYDROPTERIN PYROPHOSPHOKINASE"/>
    <property type="match status" value="1"/>
</dbReference>
<comment type="caution">
    <text evidence="7">The sequence shown here is derived from an EMBL/GenBank/DDBJ whole genome shotgun (WGS) entry which is preliminary data.</text>
</comment>
<reference evidence="7 8" key="1">
    <citation type="submission" date="2015-09" db="EMBL/GenBank/DDBJ databases">
        <title>Heavy metals and arsenic resistance mechanisms in polyextremophilic archaea of the family Ferroplasmaceae.</title>
        <authorList>
            <person name="Bulaev A.G."/>
            <person name="Kanygina A.V."/>
        </authorList>
    </citation>
    <scope>NUCLEOTIDE SEQUENCE [LARGE SCALE GENOMIC DNA]</scope>
    <source>
        <strain evidence="7 8">BH2</strain>
    </source>
</reference>
<dbReference type="PANTHER" id="PTHR39648">
    <property type="entry name" value="6-HYDROXYMETHYL-7,8-DIHYDROPTERIN PYROPHOSPHOKINASE"/>
    <property type="match status" value="1"/>
</dbReference>
<evidence type="ECO:0000313" key="8">
    <source>
        <dbReference type="Proteomes" id="UP000050301"/>
    </source>
</evidence>
<name>A0A0Q0RN87_9ARCH</name>
<dbReference type="RefSeq" id="WP_048101880.1">
    <property type="nucleotide sequence ID" value="NZ_LKBH01000298.1"/>
</dbReference>
<dbReference type="GeneID" id="84221834"/>
<comment type="catalytic activity">
    <reaction evidence="5">
        <text>6-hydroxymethyl-7,8-dihydropterin + ATP = (7,8-dihydropterin-6-yl)methyl diphosphate + AMP + H(+)</text>
        <dbReference type="Rhea" id="RHEA:11412"/>
        <dbReference type="ChEBI" id="CHEBI:15378"/>
        <dbReference type="ChEBI" id="CHEBI:30616"/>
        <dbReference type="ChEBI" id="CHEBI:44841"/>
        <dbReference type="ChEBI" id="CHEBI:72950"/>
        <dbReference type="ChEBI" id="CHEBI:456215"/>
        <dbReference type="EC" id="2.7.6.3"/>
    </reaction>
</comment>
<dbReference type="Pfam" id="PF01973">
    <property type="entry name" value="MptE-like"/>
    <property type="match status" value="1"/>
</dbReference>
<evidence type="ECO:0000259" key="6">
    <source>
        <dbReference type="Pfam" id="PF01973"/>
    </source>
</evidence>
<dbReference type="GO" id="GO:0000287">
    <property type="term" value="F:magnesium ion binding"/>
    <property type="evidence" value="ECO:0007669"/>
    <property type="project" value="UniProtKB-UniRule"/>
</dbReference>
<keyword evidence="1 5" id="KW-0808">Transferase</keyword>
<evidence type="ECO:0000256" key="1">
    <source>
        <dbReference type="ARBA" id="ARBA00022679"/>
    </source>
</evidence>
<comment type="cofactor">
    <cofactor evidence="5">
        <name>Mg(2+)</name>
        <dbReference type="ChEBI" id="CHEBI:18420"/>
    </cofactor>
</comment>
<keyword evidence="8" id="KW-1185">Reference proteome</keyword>
<keyword evidence="5" id="KW-0460">Magnesium</keyword>
<sequence>MNLIQWLKIYEDITDSLGINRNEDLISSFILSNYINSNENFLKKYHGKNFFIVGNGKNMPDGLNSISGGVVIVADSAVTRFHEYASIKPDIIVTDLDGDINLIHNYYKNGTDLIIHAHGDNINKILKYSSKFPRAMGTTQNIPIKNIKNYFGFTDGDRSAFLAKYLNASSIILIGFCFKEVTIKPYYDENSIAFKKKKLFWARKLLEILASERHKKFIESSVIEI</sequence>
<evidence type="ECO:0000256" key="3">
    <source>
        <dbReference type="ARBA" id="ARBA00022777"/>
    </source>
</evidence>
<dbReference type="HAMAP" id="MF_02131">
    <property type="entry name" value="HMPDK_arch"/>
    <property type="match status" value="1"/>
</dbReference>
<dbReference type="EC" id="2.7.6.3" evidence="5"/>
<organism evidence="7 8">
    <name type="scientific">Acidiplasma cupricumulans</name>
    <dbReference type="NCBI Taxonomy" id="312540"/>
    <lineage>
        <taxon>Archaea</taxon>
        <taxon>Methanobacteriati</taxon>
        <taxon>Thermoplasmatota</taxon>
        <taxon>Thermoplasmata</taxon>
        <taxon>Thermoplasmatales</taxon>
        <taxon>Ferroplasmaceae</taxon>
        <taxon>Acidiplasma</taxon>
    </lineage>
</organism>
<keyword evidence="2 5" id="KW-0547">Nucleotide-binding</keyword>
<dbReference type="GO" id="GO:0016301">
    <property type="term" value="F:kinase activity"/>
    <property type="evidence" value="ECO:0007669"/>
    <property type="project" value="UniProtKB-KW"/>
</dbReference>
<keyword evidence="4 5" id="KW-0067">ATP-binding</keyword>
<feature type="domain" description="6-hydroxymethylpterin diphosphokinase MptE-like" evidence="6">
    <location>
        <begin position="37"/>
        <end position="176"/>
    </location>
</feature>